<keyword evidence="1" id="KW-0472">Membrane</keyword>
<gene>
    <name evidence="3" type="ORF">CW740_05325</name>
</gene>
<evidence type="ECO:0000313" key="4">
    <source>
        <dbReference type="Proteomes" id="UP000232693"/>
    </source>
</evidence>
<organism evidence="3 4">
    <name type="scientific">Kangiella profundi</name>
    <dbReference type="NCBI Taxonomy" id="1561924"/>
    <lineage>
        <taxon>Bacteria</taxon>
        <taxon>Pseudomonadati</taxon>
        <taxon>Pseudomonadota</taxon>
        <taxon>Gammaproteobacteria</taxon>
        <taxon>Kangiellales</taxon>
        <taxon>Kangiellaceae</taxon>
        <taxon>Kangiella</taxon>
    </lineage>
</organism>
<dbReference type="Proteomes" id="UP000232693">
    <property type="component" value="Chromosome"/>
</dbReference>
<dbReference type="AlphaFoldDB" id="A0A2K9AXW7"/>
<dbReference type="OrthoDB" id="6197669at2"/>
<evidence type="ECO:0000313" key="3">
    <source>
        <dbReference type="EMBL" id="AUD78699.1"/>
    </source>
</evidence>
<dbReference type="KEGG" id="kpd:CW740_05325"/>
<dbReference type="Gene3D" id="3.30.70.790">
    <property type="entry name" value="UreE, C-terminal domain"/>
    <property type="match status" value="1"/>
</dbReference>
<dbReference type="InterPro" id="IPR011322">
    <property type="entry name" value="N-reg_PII-like_a/b"/>
</dbReference>
<keyword evidence="1" id="KW-1133">Transmembrane helix</keyword>
<dbReference type="InterPro" id="IPR018551">
    <property type="entry name" value="DUF2007"/>
</dbReference>
<keyword evidence="1" id="KW-0812">Transmembrane</keyword>
<sequence length="117" mass="12756">MKIVYHAENGMDANIVKGVIESAGIFAQVRGEGLQGAVGEAAAMNNVKVWVNDEDYAAAREIINDWQSAEFVSDEADLFADDEDVYHEPAQSESHLVRDVCIAVVIVLLFVAATIKF</sequence>
<evidence type="ECO:0000259" key="2">
    <source>
        <dbReference type="Pfam" id="PF09413"/>
    </source>
</evidence>
<accession>A0A2K9AXW7</accession>
<dbReference type="Pfam" id="PF09413">
    <property type="entry name" value="DUF2007"/>
    <property type="match status" value="1"/>
</dbReference>
<keyword evidence="4" id="KW-1185">Reference proteome</keyword>
<feature type="domain" description="DUF2007" evidence="2">
    <location>
        <begin position="1"/>
        <end position="67"/>
    </location>
</feature>
<evidence type="ECO:0000256" key="1">
    <source>
        <dbReference type="SAM" id="Phobius"/>
    </source>
</evidence>
<dbReference type="RefSeq" id="WP_106646555.1">
    <property type="nucleotide sequence ID" value="NZ_BMGO01000001.1"/>
</dbReference>
<reference evidence="3 4" key="1">
    <citation type="submission" date="2017-12" db="EMBL/GenBank/DDBJ databases">
        <title>Kangiella profundi FT102 completed genome.</title>
        <authorList>
            <person name="Xu J."/>
            <person name="Wang J."/>
            <person name="Lu Y."/>
        </authorList>
    </citation>
    <scope>NUCLEOTIDE SEQUENCE [LARGE SCALE GENOMIC DNA]</scope>
    <source>
        <strain evidence="3 4">FT102</strain>
    </source>
</reference>
<protein>
    <submittedName>
        <fullName evidence="3">DUF2007 domain-containing protein</fullName>
    </submittedName>
</protein>
<dbReference type="EMBL" id="CP025120">
    <property type="protein sequence ID" value="AUD78699.1"/>
    <property type="molecule type" value="Genomic_DNA"/>
</dbReference>
<name>A0A2K9AXW7_9GAMM</name>
<feature type="transmembrane region" description="Helical" evidence="1">
    <location>
        <begin position="96"/>
        <end position="115"/>
    </location>
</feature>
<proteinExistence type="predicted"/>
<dbReference type="SUPFAM" id="SSF54913">
    <property type="entry name" value="GlnB-like"/>
    <property type="match status" value="1"/>
</dbReference>